<name>A0A2D3N9E4_PREIN</name>
<organism evidence="1 2">
    <name type="scientific">Prevotella intermedia</name>
    <dbReference type="NCBI Taxonomy" id="28131"/>
    <lineage>
        <taxon>Bacteria</taxon>
        <taxon>Pseudomonadati</taxon>
        <taxon>Bacteroidota</taxon>
        <taxon>Bacteroidia</taxon>
        <taxon>Bacteroidales</taxon>
        <taxon>Prevotellaceae</taxon>
        <taxon>Prevotella</taxon>
    </lineage>
</organism>
<accession>A0A2D3N9E4</accession>
<dbReference type="AlphaFoldDB" id="A0A2D3N9E4"/>
<sequence>MDIKSINDFISFSRLKEDNKDYDIKSFLDTVKDLMGKLPNKDLLDFIYKYGFAYFNVEMVVAPMEKHGHSKDFIVGPILGFGNTPISIEKNIRMFYSEDQIGMKFFPICEGASGDLIIYSLEQKSFGKVYYWSHDSAIGNDTSLIGESFNDFINRIKVKQEEKDNKEIIKVKYSSRLLKLINAKRIKDGLPPLE</sequence>
<reference evidence="1 2" key="1">
    <citation type="submission" date="2017-11" db="EMBL/GenBank/DDBJ databases">
        <title>Genome sequencing of Prevotella intermedia KCOM 2033.</title>
        <authorList>
            <person name="Kook J.-K."/>
            <person name="Park S.-N."/>
            <person name="Lim Y.K."/>
        </authorList>
    </citation>
    <scope>NUCLEOTIDE SEQUENCE [LARGE SCALE GENOMIC DNA]</scope>
    <source>
        <strain evidence="1 2">KCOM 2033</strain>
    </source>
</reference>
<gene>
    <name evidence="1" type="ORF">CTM50_02055</name>
</gene>
<evidence type="ECO:0000313" key="1">
    <source>
        <dbReference type="EMBL" id="ATV51959.1"/>
    </source>
</evidence>
<dbReference type="Proteomes" id="UP000229323">
    <property type="component" value="Chromosome"/>
</dbReference>
<proteinExistence type="predicted"/>
<dbReference type="Gene3D" id="3.40.1580.10">
    <property type="entry name" value="SMI1/KNR4-like"/>
    <property type="match status" value="1"/>
</dbReference>
<dbReference type="RefSeq" id="WP_100022576.1">
    <property type="nucleotide sequence ID" value="NZ_CP024696.1"/>
</dbReference>
<dbReference type="SUPFAM" id="SSF160631">
    <property type="entry name" value="SMI1/KNR4-like"/>
    <property type="match status" value="1"/>
</dbReference>
<evidence type="ECO:0000313" key="2">
    <source>
        <dbReference type="Proteomes" id="UP000229323"/>
    </source>
</evidence>
<dbReference type="Pfam" id="PF14568">
    <property type="entry name" value="SUKH_6"/>
    <property type="match status" value="1"/>
</dbReference>
<protein>
    <submittedName>
        <fullName evidence="1">SMI1/KNR4 family protein</fullName>
    </submittedName>
</protein>
<dbReference type="InterPro" id="IPR037883">
    <property type="entry name" value="Knr4/Smi1-like_sf"/>
</dbReference>
<dbReference type="EMBL" id="CP024696">
    <property type="protein sequence ID" value="ATV51959.1"/>
    <property type="molecule type" value="Genomic_DNA"/>
</dbReference>